<evidence type="ECO:0000256" key="2">
    <source>
        <dbReference type="ARBA" id="ARBA00022448"/>
    </source>
</evidence>
<keyword evidence="2" id="KW-0813">Transport</keyword>
<feature type="transmembrane region" description="Helical" evidence="6">
    <location>
        <begin position="203"/>
        <end position="222"/>
    </location>
</feature>
<proteinExistence type="predicted"/>
<keyword evidence="8" id="KW-1185">Reference proteome</keyword>
<feature type="transmembrane region" description="Helical" evidence="6">
    <location>
        <begin position="114"/>
        <end position="134"/>
    </location>
</feature>
<dbReference type="Pfam" id="PF11700">
    <property type="entry name" value="ATG22"/>
    <property type="match status" value="1"/>
</dbReference>
<dbReference type="Gene3D" id="1.20.1250.20">
    <property type="entry name" value="MFS general substrate transporter like domains"/>
    <property type="match status" value="1"/>
</dbReference>
<feature type="transmembrane region" description="Helical" evidence="6">
    <location>
        <begin position="294"/>
        <end position="313"/>
    </location>
</feature>
<feature type="transmembrane region" description="Helical" evidence="6">
    <location>
        <begin position="404"/>
        <end position="428"/>
    </location>
</feature>
<dbReference type="InterPro" id="IPR024671">
    <property type="entry name" value="Atg22-like"/>
</dbReference>
<evidence type="ECO:0000256" key="6">
    <source>
        <dbReference type="SAM" id="Phobius"/>
    </source>
</evidence>
<sequence>MAETGIDEAPAKPGRRGIWGWMLFDWAAQPFFTVVITFIFGPYFVARLTDDPISAQTTWSNMATASSVVIAILSPILGSIADQSGARKPWIASFALIKIASLALLWQAAPGSPLTLPVTCIILASIAAEFSIVFNDSMMPRLVSKADIGKVSNIAWGLGYLGGMTVLIAVVALLAANPETGLTLIGIPPLFGLDPALGEDARITGPIAAIWYLLFILPMFFFTPDAPKGLPLAKAVGSGFRELAGTLRELKHRPDIVRFLIARMLYQDGVNGLIILGGTFAAAMFGWATIEIGIYGIILNVVAIFGCIAAGHLDRVLGSKTVVVTSLVLLLIATVGIVSTSPGEVFFGLMPLSMEDSGRMFGTAAERAYILFGLLIGAAFGPVQASSRSYLARSIDVSEAGRYFGIYALSGRATSFLATLSFSIVTYATGSAHLGMATLTVFLGTGLILLLTVPYPADRSAG</sequence>
<evidence type="ECO:0000313" key="8">
    <source>
        <dbReference type="Proteomes" id="UP000585437"/>
    </source>
</evidence>
<dbReference type="InterPro" id="IPR050495">
    <property type="entry name" value="ATG22/LtaA_families"/>
</dbReference>
<dbReference type="Proteomes" id="UP000585437">
    <property type="component" value="Unassembled WGS sequence"/>
</dbReference>
<dbReference type="PANTHER" id="PTHR23519">
    <property type="entry name" value="AUTOPHAGY-RELATED PROTEIN 22"/>
    <property type="match status" value="1"/>
</dbReference>
<evidence type="ECO:0000313" key="7">
    <source>
        <dbReference type="EMBL" id="MBB6510376.1"/>
    </source>
</evidence>
<dbReference type="InterPro" id="IPR036259">
    <property type="entry name" value="MFS_trans_sf"/>
</dbReference>
<keyword evidence="5 6" id="KW-0472">Membrane</keyword>
<evidence type="ECO:0000256" key="1">
    <source>
        <dbReference type="ARBA" id="ARBA00004127"/>
    </source>
</evidence>
<feature type="transmembrane region" description="Helical" evidence="6">
    <location>
        <begin position="154"/>
        <end position="176"/>
    </location>
</feature>
<protein>
    <submittedName>
        <fullName evidence="7">UMF1 family MFS transporter</fullName>
    </submittedName>
</protein>
<dbReference type="PANTHER" id="PTHR23519:SF1">
    <property type="entry name" value="AUTOPHAGY-RELATED PROTEIN 22"/>
    <property type="match status" value="1"/>
</dbReference>
<feature type="transmembrane region" description="Helical" evidence="6">
    <location>
        <begin position="270"/>
        <end position="288"/>
    </location>
</feature>
<name>A0A7X0MTF0_9HYPH</name>
<dbReference type="EMBL" id="JACHBU010000008">
    <property type="protein sequence ID" value="MBB6510376.1"/>
    <property type="molecule type" value="Genomic_DNA"/>
</dbReference>
<evidence type="ECO:0000256" key="5">
    <source>
        <dbReference type="ARBA" id="ARBA00023136"/>
    </source>
</evidence>
<organism evidence="7 8">
    <name type="scientific">Rhizobium soli</name>
    <dbReference type="NCBI Taxonomy" id="424798"/>
    <lineage>
        <taxon>Bacteria</taxon>
        <taxon>Pseudomonadati</taxon>
        <taxon>Pseudomonadota</taxon>
        <taxon>Alphaproteobacteria</taxon>
        <taxon>Hyphomicrobiales</taxon>
        <taxon>Rhizobiaceae</taxon>
        <taxon>Rhizobium/Agrobacterium group</taxon>
        <taxon>Rhizobium</taxon>
    </lineage>
</organism>
<dbReference type="AlphaFoldDB" id="A0A7X0MTF0"/>
<keyword evidence="3 6" id="KW-0812">Transmembrane</keyword>
<dbReference type="SUPFAM" id="SSF103473">
    <property type="entry name" value="MFS general substrate transporter"/>
    <property type="match status" value="1"/>
</dbReference>
<feature type="transmembrane region" description="Helical" evidence="6">
    <location>
        <begin position="434"/>
        <end position="453"/>
    </location>
</feature>
<keyword evidence="4 6" id="KW-1133">Transmembrane helix</keyword>
<feature type="transmembrane region" description="Helical" evidence="6">
    <location>
        <begin position="58"/>
        <end position="78"/>
    </location>
</feature>
<dbReference type="GO" id="GO:0012505">
    <property type="term" value="C:endomembrane system"/>
    <property type="evidence" value="ECO:0007669"/>
    <property type="project" value="UniProtKB-SubCell"/>
</dbReference>
<reference evidence="7 8" key="1">
    <citation type="submission" date="2020-08" db="EMBL/GenBank/DDBJ databases">
        <title>The Agave Microbiome: Exploring the role of microbial communities in plant adaptations to desert environments.</title>
        <authorList>
            <person name="Partida-Martinez L.P."/>
        </authorList>
    </citation>
    <scope>NUCLEOTIDE SEQUENCE [LARGE SCALE GENOMIC DNA]</scope>
    <source>
        <strain evidence="7 8">AS3.12</strain>
    </source>
</reference>
<comment type="subcellular location">
    <subcellularLocation>
        <location evidence="1">Endomembrane system</location>
        <topology evidence="1">Multi-pass membrane protein</topology>
    </subcellularLocation>
</comment>
<feature type="transmembrane region" description="Helical" evidence="6">
    <location>
        <begin position="90"/>
        <end position="108"/>
    </location>
</feature>
<feature type="transmembrane region" description="Helical" evidence="6">
    <location>
        <begin position="21"/>
        <end position="46"/>
    </location>
</feature>
<dbReference type="RefSeq" id="WP_184655576.1">
    <property type="nucleotide sequence ID" value="NZ_JACHBU010000008.1"/>
</dbReference>
<evidence type="ECO:0000256" key="3">
    <source>
        <dbReference type="ARBA" id="ARBA00022692"/>
    </source>
</evidence>
<gene>
    <name evidence="7" type="ORF">F4695_003765</name>
</gene>
<feature type="transmembrane region" description="Helical" evidence="6">
    <location>
        <begin position="360"/>
        <end position="383"/>
    </location>
</feature>
<feature type="transmembrane region" description="Helical" evidence="6">
    <location>
        <begin position="322"/>
        <end position="340"/>
    </location>
</feature>
<accession>A0A7X0MTF0</accession>
<comment type="caution">
    <text evidence="7">The sequence shown here is derived from an EMBL/GenBank/DDBJ whole genome shotgun (WGS) entry which is preliminary data.</text>
</comment>
<evidence type="ECO:0000256" key="4">
    <source>
        <dbReference type="ARBA" id="ARBA00022989"/>
    </source>
</evidence>